<feature type="domain" description="Carboxyltransferase" evidence="4">
    <location>
        <begin position="5"/>
        <end position="186"/>
    </location>
</feature>
<evidence type="ECO:0000256" key="3">
    <source>
        <dbReference type="ARBA" id="ARBA00022840"/>
    </source>
</evidence>
<keyword evidence="3" id="KW-0067">ATP-binding</keyword>
<dbReference type="EMBL" id="JAUQTA010000002">
    <property type="protein sequence ID" value="MDO7869420.1"/>
    <property type="molecule type" value="Genomic_DNA"/>
</dbReference>
<reference evidence="5 6" key="1">
    <citation type="submission" date="2023-07" db="EMBL/GenBank/DDBJ databases">
        <title>Nocardioides sp. nov WY-20 isolated from soil.</title>
        <authorList>
            <person name="Liu B."/>
            <person name="Wan Y."/>
        </authorList>
    </citation>
    <scope>NUCLEOTIDE SEQUENCE [LARGE SCALE GENOMIC DNA]</scope>
    <source>
        <strain evidence="5 6">WY-20</strain>
    </source>
</reference>
<gene>
    <name evidence="5" type="ORF">Q5722_13695</name>
</gene>
<protein>
    <submittedName>
        <fullName evidence="5">Carboxyltransferase domain-containing protein</fullName>
    </submittedName>
</protein>
<proteinExistence type="predicted"/>
<organism evidence="5 6">
    <name type="scientific">Nocardioides jiangxiensis</name>
    <dbReference type="NCBI Taxonomy" id="3064524"/>
    <lineage>
        <taxon>Bacteria</taxon>
        <taxon>Bacillati</taxon>
        <taxon>Actinomycetota</taxon>
        <taxon>Actinomycetes</taxon>
        <taxon>Propionibacteriales</taxon>
        <taxon>Nocardioidaceae</taxon>
        <taxon>Nocardioides</taxon>
    </lineage>
</organism>
<dbReference type="Gene3D" id="2.40.100.10">
    <property type="entry name" value="Cyclophilin-like"/>
    <property type="match status" value="1"/>
</dbReference>
<dbReference type="InterPro" id="IPR010016">
    <property type="entry name" value="PxpB"/>
</dbReference>
<evidence type="ECO:0000256" key="1">
    <source>
        <dbReference type="ARBA" id="ARBA00022741"/>
    </source>
</evidence>
<comment type="caution">
    <text evidence="5">The sequence shown here is derived from an EMBL/GenBank/DDBJ whole genome shotgun (WGS) entry which is preliminary data.</text>
</comment>
<name>A0ABT9B3I7_9ACTN</name>
<dbReference type="InterPro" id="IPR003833">
    <property type="entry name" value="CT_C_D"/>
</dbReference>
<dbReference type="Proteomes" id="UP001233314">
    <property type="component" value="Unassembled WGS sequence"/>
</dbReference>
<evidence type="ECO:0000313" key="6">
    <source>
        <dbReference type="Proteomes" id="UP001233314"/>
    </source>
</evidence>
<dbReference type="Gene3D" id="3.30.1360.40">
    <property type="match status" value="1"/>
</dbReference>
<keyword evidence="6" id="KW-1185">Reference proteome</keyword>
<dbReference type="Pfam" id="PF02682">
    <property type="entry name" value="CT_C_D"/>
    <property type="match status" value="1"/>
</dbReference>
<keyword evidence="2" id="KW-0378">Hydrolase</keyword>
<dbReference type="RefSeq" id="WP_305028816.1">
    <property type="nucleotide sequence ID" value="NZ_JAUQTA010000002.1"/>
</dbReference>
<dbReference type="SUPFAM" id="SSF50891">
    <property type="entry name" value="Cyclophilin-like"/>
    <property type="match status" value="1"/>
</dbReference>
<keyword evidence="1" id="KW-0547">Nucleotide-binding</keyword>
<sequence>MSAVLGVRPVGHAAALVEVADAAAALALSLWLRERLQAVDIVPAAATVLVDGCAVADLHAVVGHWTGESAAASGPLVEVPVVYDGPDLPALAGQLGLSPAEVVAQHAAVEHVVAFCGFAPGFGYLQGSVWDVPRLASPRPRVEPGSVALAGGWTGIYPSASPGGWQLVGRTDAVLWDPSRESPALLAPGTRVRFRPVASLEEGR</sequence>
<evidence type="ECO:0000259" key="4">
    <source>
        <dbReference type="SMART" id="SM00796"/>
    </source>
</evidence>
<dbReference type="SMART" id="SM00796">
    <property type="entry name" value="AHS1"/>
    <property type="match status" value="1"/>
</dbReference>
<dbReference type="PANTHER" id="PTHR34698:SF2">
    <property type="entry name" value="5-OXOPROLINASE SUBUNIT B"/>
    <property type="match status" value="1"/>
</dbReference>
<accession>A0ABT9B3I7</accession>
<evidence type="ECO:0000313" key="5">
    <source>
        <dbReference type="EMBL" id="MDO7869420.1"/>
    </source>
</evidence>
<dbReference type="PANTHER" id="PTHR34698">
    <property type="entry name" value="5-OXOPROLINASE SUBUNIT B"/>
    <property type="match status" value="1"/>
</dbReference>
<evidence type="ECO:0000256" key="2">
    <source>
        <dbReference type="ARBA" id="ARBA00022801"/>
    </source>
</evidence>
<dbReference type="InterPro" id="IPR029000">
    <property type="entry name" value="Cyclophilin-like_dom_sf"/>
</dbReference>